<dbReference type="PRINTS" id="PR00530">
    <property type="entry name" value="HISTAMINEH1R"/>
</dbReference>
<dbReference type="PROSITE" id="PS00237">
    <property type="entry name" value="G_PROTEIN_RECEP_F1_1"/>
    <property type="match status" value="1"/>
</dbReference>
<evidence type="ECO:0000256" key="11">
    <source>
        <dbReference type="ARBA" id="ARBA00023180"/>
    </source>
</evidence>
<evidence type="ECO:0000256" key="13">
    <source>
        <dbReference type="ARBA" id="ARBA00045624"/>
    </source>
</evidence>
<dbReference type="GO" id="GO:0045907">
    <property type="term" value="P:positive regulation of vasoconstriction"/>
    <property type="evidence" value="ECO:0007669"/>
    <property type="project" value="InterPro"/>
</dbReference>
<reference evidence="17" key="1">
    <citation type="submission" date="2025-08" db="UniProtKB">
        <authorList>
            <consortium name="Ensembl"/>
        </authorList>
    </citation>
    <scope>IDENTIFICATION</scope>
</reference>
<protein>
    <recommendedName>
        <fullName evidence="2">Histamine H1 receptor</fullName>
    </recommendedName>
</protein>
<dbReference type="PROSITE" id="PS50262">
    <property type="entry name" value="G_PROTEIN_RECEP_F1_2"/>
    <property type="match status" value="1"/>
</dbReference>
<keyword evidence="3" id="KW-1003">Cell membrane</keyword>
<dbReference type="FunFam" id="1.20.1070.10:FF:000147">
    <property type="entry name" value="Histamine H1 receptor"/>
    <property type="match status" value="1"/>
</dbReference>
<evidence type="ECO:0000256" key="12">
    <source>
        <dbReference type="ARBA" id="ARBA00023224"/>
    </source>
</evidence>
<dbReference type="SUPFAM" id="SSF81321">
    <property type="entry name" value="Family A G protein-coupled receptor-like"/>
    <property type="match status" value="1"/>
</dbReference>
<feature type="domain" description="G-protein coupled receptors family 1 profile" evidence="16">
    <location>
        <begin position="41"/>
        <end position="467"/>
    </location>
</feature>
<feature type="transmembrane region" description="Helical" evidence="15">
    <location>
        <begin position="25"/>
        <end position="49"/>
    </location>
</feature>
<keyword evidence="8 15" id="KW-0472">Membrane</keyword>
<feature type="transmembrane region" description="Helical" evidence="15">
    <location>
        <begin position="416"/>
        <end position="439"/>
    </location>
</feature>
<comment type="subcellular location">
    <subcellularLocation>
        <location evidence="1">Cell membrane</location>
        <topology evidence="1">Multi-pass membrane protein</topology>
    </subcellularLocation>
</comment>
<keyword evidence="4" id="KW-0597">Phosphoprotein</keyword>
<proteinExistence type="inferred from homology"/>
<keyword evidence="7 14" id="KW-0297">G-protein coupled receptor</keyword>
<dbReference type="GO" id="GO:0045202">
    <property type="term" value="C:synapse"/>
    <property type="evidence" value="ECO:0007669"/>
    <property type="project" value="GOC"/>
</dbReference>
<accession>A0A8C8SLW6</accession>
<evidence type="ECO:0000256" key="5">
    <source>
        <dbReference type="ARBA" id="ARBA00022692"/>
    </source>
</evidence>
<evidence type="ECO:0000259" key="16">
    <source>
        <dbReference type="PROSITE" id="PS50262"/>
    </source>
</evidence>
<keyword evidence="6 15" id="KW-1133">Transmembrane helix</keyword>
<comment type="similarity">
    <text evidence="14">Belongs to the G-protein coupled receptor 1 family.</text>
</comment>
<evidence type="ECO:0000313" key="17">
    <source>
        <dbReference type="Ensembl" id="ENSPCEP00000021746.1"/>
    </source>
</evidence>
<comment type="function">
    <text evidence="13">G-protein-coupled receptor for histamine, a biogenic amine that functions as an immune modulator and a neurotransmitter. Through the H1 receptor, histamine mediates the contraction of smooth muscles and increases capillary permeability due to contraction of terminal venules. Also mediates neurotransmission in the central nervous system and thereby regulates circadian rhythms, emotional and locomotor activities as well as cognitive functions.</text>
</comment>
<dbReference type="FunFam" id="1.20.1070.10:FF:000189">
    <property type="entry name" value="Histamine H1 receptor"/>
    <property type="match status" value="1"/>
</dbReference>
<dbReference type="GO" id="GO:0007268">
    <property type="term" value="P:chemical synaptic transmission"/>
    <property type="evidence" value="ECO:0007669"/>
    <property type="project" value="TreeGrafter"/>
</dbReference>
<evidence type="ECO:0000256" key="7">
    <source>
        <dbReference type="ARBA" id="ARBA00023040"/>
    </source>
</evidence>
<dbReference type="Pfam" id="PF00001">
    <property type="entry name" value="7tm_1"/>
    <property type="match status" value="1"/>
</dbReference>
<feature type="transmembrane region" description="Helical" evidence="15">
    <location>
        <begin position="185"/>
        <end position="208"/>
    </location>
</feature>
<keyword evidence="5 14" id="KW-0812">Transmembrane</keyword>
<dbReference type="GO" id="GO:0005886">
    <property type="term" value="C:plasma membrane"/>
    <property type="evidence" value="ECO:0007669"/>
    <property type="project" value="UniProtKB-SubCell"/>
</dbReference>
<evidence type="ECO:0000256" key="4">
    <source>
        <dbReference type="ARBA" id="ARBA00022553"/>
    </source>
</evidence>
<dbReference type="PANTHER" id="PTHR24247:SF223">
    <property type="entry name" value="HISTAMINE H1 RECEPTOR"/>
    <property type="match status" value="1"/>
</dbReference>
<dbReference type="Proteomes" id="UP000694393">
    <property type="component" value="Unplaced"/>
</dbReference>
<dbReference type="InterPro" id="IPR017452">
    <property type="entry name" value="GPCR_Rhodpsn_7TM"/>
</dbReference>
<dbReference type="Gene3D" id="1.20.1070.10">
    <property type="entry name" value="Rhodopsin 7-helix transmembrane proteins"/>
    <property type="match status" value="2"/>
</dbReference>
<evidence type="ECO:0000256" key="2">
    <source>
        <dbReference type="ARBA" id="ARBA00015317"/>
    </source>
</evidence>
<evidence type="ECO:0000256" key="8">
    <source>
        <dbReference type="ARBA" id="ARBA00023136"/>
    </source>
</evidence>
<dbReference type="GO" id="GO:0004993">
    <property type="term" value="F:G protein-coupled serotonin receptor activity"/>
    <property type="evidence" value="ECO:0007669"/>
    <property type="project" value="TreeGrafter"/>
</dbReference>
<reference evidence="17" key="2">
    <citation type="submission" date="2025-09" db="UniProtKB">
        <authorList>
            <consortium name="Ensembl"/>
        </authorList>
    </citation>
    <scope>IDENTIFICATION</scope>
</reference>
<dbReference type="InterPro" id="IPR000276">
    <property type="entry name" value="GPCR_Rhodpsn"/>
</dbReference>
<dbReference type="InterPro" id="IPR000921">
    <property type="entry name" value="Histamine_H1_rcpt"/>
</dbReference>
<dbReference type="PANTHER" id="PTHR24247">
    <property type="entry name" value="5-HYDROXYTRYPTAMINE RECEPTOR"/>
    <property type="match status" value="1"/>
</dbReference>
<dbReference type="GO" id="GO:0004969">
    <property type="term" value="F:histamine receptor activity"/>
    <property type="evidence" value="ECO:0007669"/>
    <property type="project" value="InterPro"/>
</dbReference>
<feature type="transmembrane region" description="Helical" evidence="15">
    <location>
        <begin position="61"/>
        <end position="86"/>
    </location>
</feature>
<dbReference type="AlphaFoldDB" id="A0A8C8SLW6"/>
<keyword evidence="12 14" id="KW-0807">Transducer</keyword>
<keyword evidence="10 14" id="KW-0675">Receptor</keyword>
<dbReference type="GO" id="GO:0030594">
    <property type="term" value="F:neurotransmitter receptor activity"/>
    <property type="evidence" value="ECO:0007669"/>
    <property type="project" value="TreeGrafter"/>
</dbReference>
<evidence type="ECO:0000256" key="9">
    <source>
        <dbReference type="ARBA" id="ARBA00023157"/>
    </source>
</evidence>
<dbReference type="PRINTS" id="PR00237">
    <property type="entry name" value="GPCRRHODOPSN"/>
</dbReference>
<dbReference type="Ensembl" id="ENSPCET00000022489.1">
    <property type="protein sequence ID" value="ENSPCEP00000021746.1"/>
    <property type="gene ID" value="ENSPCEG00000016702.1"/>
</dbReference>
<dbReference type="GO" id="GO:0007187">
    <property type="term" value="P:G protein-coupled receptor signaling pathway, coupled to cyclic nucleotide second messenger"/>
    <property type="evidence" value="ECO:0007669"/>
    <property type="project" value="TreeGrafter"/>
</dbReference>
<dbReference type="CDD" id="cd15050">
    <property type="entry name" value="7tmA_Histamine_H1R"/>
    <property type="match status" value="1"/>
</dbReference>
<evidence type="ECO:0000256" key="6">
    <source>
        <dbReference type="ARBA" id="ARBA00022989"/>
    </source>
</evidence>
<evidence type="ECO:0000256" key="10">
    <source>
        <dbReference type="ARBA" id="ARBA00023170"/>
    </source>
</evidence>
<name>A0A8C8SLW6_9SAUR</name>
<feature type="transmembrane region" description="Helical" evidence="15">
    <location>
        <begin position="141"/>
        <end position="165"/>
    </location>
</feature>
<keyword evidence="11" id="KW-0325">Glycoprotein</keyword>
<evidence type="ECO:0000313" key="18">
    <source>
        <dbReference type="Proteomes" id="UP000694393"/>
    </source>
</evidence>
<keyword evidence="18" id="KW-1185">Reference proteome</keyword>
<evidence type="ECO:0000256" key="3">
    <source>
        <dbReference type="ARBA" id="ARBA00022475"/>
    </source>
</evidence>
<dbReference type="GO" id="GO:0030425">
    <property type="term" value="C:dendrite"/>
    <property type="evidence" value="ECO:0007669"/>
    <property type="project" value="TreeGrafter"/>
</dbReference>
<organism evidence="17 18">
    <name type="scientific">Pelusios castaneus</name>
    <name type="common">West African mud turtle</name>
    <dbReference type="NCBI Taxonomy" id="367368"/>
    <lineage>
        <taxon>Eukaryota</taxon>
        <taxon>Metazoa</taxon>
        <taxon>Chordata</taxon>
        <taxon>Craniata</taxon>
        <taxon>Vertebrata</taxon>
        <taxon>Euteleostomi</taxon>
        <taxon>Archelosauria</taxon>
        <taxon>Testudinata</taxon>
        <taxon>Testudines</taxon>
        <taxon>Pleurodira</taxon>
        <taxon>Pelomedusidae</taxon>
        <taxon>Pelusios</taxon>
    </lineage>
</organism>
<evidence type="ECO:0000256" key="14">
    <source>
        <dbReference type="RuleBase" id="RU000688"/>
    </source>
</evidence>
<keyword evidence="9" id="KW-1015">Disulfide bond</keyword>
<feature type="transmembrane region" description="Helical" evidence="15">
    <location>
        <begin position="98"/>
        <end position="120"/>
    </location>
</feature>
<evidence type="ECO:0000256" key="15">
    <source>
        <dbReference type="SAM" id="Phobius"/>
    </source>
</evidence>
<dbReference type="GO" id="GO:0043114">
    <property type="term" value="P:regulation of vascular permeability"/>
    <property type="evidence" value="ECO:0007669"/>
    <property type="project" value="InterPro"/>
</dbReference>
<sequence>PPPPNSSMCEINKATTKNSTQVHSIPLGLVLGSISLTTVIMNILVLYAVKIERKLHTVGNMYIVSLSVADLIVGVAVMPLNITYLLNDTWALGRPACLFWLSMDYVACTASIFSLFILCIDRYRSVQQPLKYLRYRTKTRAFVMISGAWLISFLWIIPILGWHAFANGGKWEVVEGTCETEFSKVTWFKVLTAIVNFYVPSLLMLWFYAKIYKAVRKHCEHRELINGSFRSFSENKNVHQDKVQETQRTCLKKPSRDTSLSLLKGSSVNSCCSVNLNCPQPKSMEAKLQPSSFDKPPKAFNKEDDSKVVKLSCFPLAITQPQPGPDKVGMKYVSVTKRPCSQAPELSDTSDEHTFMEGACCKNDSDLTPEPTSSAEEKNNKDFVGLSYLRSTWLRLRTQSMQGGHVNRERKAAKQLGFIMAAFMLCWIPYFVLFMVIAYCQSCCNHSFHMVTIWLGYVNSTLNPFIYPLCNENFKKTFKKILHIHS</sequence>
<evidence type="ECO:0000256" key="1">
    <source>
        <dbReference type="ARBA" id="ARBA00004651"/>
    </source>
</evidence>